<dbReference type="STRING" id="1440774.Y900_014350"/>
<dbReference type="InterPro" id="IPR052336">
    <property type="entry name" value="MlaD_Phospholipid_Transporter"/>
</dbReference>
<evidence type="ECO:0000313" key="6">
    <source>
        <dbReference type="Proteomes" id="UP000022835"/>
    </source>
</evidence>
<proteinExistence type="predicted"/>
<dbReference type="Pfam" id="PF02470">
    <property type="entry name" value="MlaD"/>
    <property type="match status" value="1"/>
</dbReference>
<feature type="domain" description="Mce/MlaD" evidence="3">
    <location>
        <begin position="39"/>
        <end position="112"/>
    </location>
</feature>
<dbReference type="InterPro" id="IPR024516">
    <property type="entry name" value="Mce_C"/>
</dbReference>
<dbReference type="eggNOG" id="COG1463">
    <property type="taxonomic scope" value="Bacteria"/>
</dbReference>
<dbReference type="Proteomes" id="UP000022835">
    <property type="component" value="Unassembled WGS sequence"/>
</dbReference>
<keyword evidence="6" id="KW-1185">Reference proteome</keyword>
<keyword evidence="2" id="KW-0812">Transmembrane</keyword>
<sequence length="521" mass="54705">MLTRFIKTQLVMFGVLTVIALLVLGWYFLRLPTLAGIGQYELKANLPSSGGLYATANVTYRGITIGRVTEVEPTENGVRATMSISDKYKIPADATANVHSVSAVGEQYLDLVSDGNPGQYFSPGQTITKSTVPEEIGPALDAANKGLAALPADKIPVLLNETAQAVGGLGPALQRLVDGTQAIVTDFKTNIEDVNDIIQNSAPVVDSQVNSSDAIQRWAANLDTITTQTAAQDQALRDGLKQAAPTADAVNAVFSDVQEALPQTLANLEIILDMLKRYHKGVEQSLVLLPQGASVAQSVSAPYPHQAALDFGLTINQPPPCLTGFLPASQWRAPADTRPMPVENGLYCKIPKDTPANVVRGARNFPCADVPGKRAATPMECRSNEPYTPLGNNPWYGDPNQVLNCPAPGARCDQPVNPGTVIPAPSINNGMNPLPADLLPGPTPPTSDPLTAPGTGTVQCNGQQPNPCTYTPAAGSPAPGNTAVYSPQSGELTGPDGVKYDVKNSSSTGDDGWKEMLAPAG</sequence>
<evidence type="ECO:0000256" key="1">
    <source>
        <dbReference type="SAM" id="MobiDB-lite"/>
    </source>
</evidence>
<dbReference type="PANTHER" id="PTHR33371">
    <property type="entry name" value="INTERMEMBRANE PHOSPHOLIPID TRANSPORT SYSTEM BINDING PROTEIN MLAD-RELATED"/>
    <property type="match status" value="1"/>
</dbReference>
<gene>
    <name evidence="5" type="ORF">Y900_014350</name>
</gene>
<dbReference type="EMBL" id="JALN02000001">
    <property type="protein sequence ID" value="KDF00088.1"/>
    <property type="molecule type" value="Genomic_DNA"/>
</dbReference>
<dbReference type="OrthoDB" id="4741753at2"/>
<reference evidence="5" key="1">
    <citation type="submission" date="2014-05" db="EMBL/GenBank/DDBJ databases">
        <title>Genome sequence of Mycobacterium aromaticivorans strain JS19b1T (= DSM 45407T).</title>
        <authorList>
            <person name="Kwak Y."/>
            <person name="Park G.-S."/>
            <person name="Li Q.X."/>
            <person name="Lee S.-E."/>
            <person name="Shin J.-H."/>
        </authorList>
    </citation>
    <scope>NUCLEOTIDE SEQUENCE [LARGE SCALE GENOMIC DNA]</scope>
    <source>
        <strain evidence="5">JS19b1</strain>
    </source>
</reference>
<evidence type="ECO:0000259" key="3">
    <source>
        <dbReference type="Pfam" id="PF02470"/>
    </source>
</evidence>
<dbReference type="Pfam" id="PF11887">
    <property type="entry name" value="Mce4_CUP1"/>
    <property type="match status" value="1"/>
</dbReference>
<accession>A0A064CMP2</accession>
<dbReference type="RefSeq" id="WP_036342607.1">
    <property type="nucleotide sequence ID" value="NZ_JALN02000001.1"/>
</dbReference>
<name>A0A064CMP2_9MYCO</name>
<organism evidence="5 6">
    <name type="scientific">Mycolicibacterium aromaticivorans JS19b1 = JCM 16368</name>
    <dbReference type="NCBI Taxonomy" id="1440774"/>
    <lineage>
        <taxon>Bacteria</taxon>
        <taxon>Bacillati</taxon>
        <taxon>Actinomycetota</taxon>
        <taxon>Actinomycetes</taxon>
        <taxon>Mycobacteriales</taxon>
        <taxon>Mycobacteriaceae</taxon>
        <taxon>Mycolicibacterium</taxon>
    </lineage>
</organism>
<keyword evidence="2" id="KW-1133">Transmembrane helix</keyword>
<dbReference type="InterPro" id="IPR005693">
    <property type="entry name" value="Mce"/>
</dbReference>
<comment type="caution">
    <text evidence="5">The sequence shown here is derived from an EMBL/GenBank/DDBJ whole genome shotgun (WGS) entry which is preliminary data.</text>
</comment>
<evidence type="ECO:0000259" key="4">
    <source>
        <dbReference type="Pfam" id="PF11887"/>
    </source>
</evidence>
<evidence type="ECO:0000313" key="5">
    <source>
        <dbReference type="EMBL" id="KDF00088.1"/>
    </source>
</evidence>
<keyword evidence="2" id="KW-0472">Membrane</keyword>
<protein>
    <submittedName>
        <fullName evidence="5">Mammalian cell entry protein</fullName>
    </submittedName>
</protein>
<feature type="domain" description="Mammalian cell entry C-terminal" evidence="4">
    <location>
        <begin position="121"/>
        <end position="283"/>
    </location>
</feature>
<evidence type="ECO:0000256" key="2">
    <source>
        <dbReference type="SAM" id="Phobius"/>
    </source>
</evidence>
<dbReference type="PANTHER" id="PTHR33371:SF16">
    <property type="entry name" value="MCE-FAMILY PROTEIN MCE3F"/>
    <property type="match status" value="1"/>
</dbReference>
<feature type="region of interest" description="Disordered" evidence="1">
    <location>
        <begin position="439"/>
        <end position="521"/>
    </location>
</feature>
<feature type="transmembrane region" description="Helical" evidence="2">
    <location>
        <begin position="10"/>
        <end position="29"/>
    </location>
</feature>
<feature type="compositionally biased region" description="Polar residues" evidence="1">
    <location>
        <begin position="454"/>
        <end position="469"/>
    </location>
</feature>
<dbReference type="NCBIfam" id="TIGR00996">
    <property type="entry name" value="Mtu_fam_mce"/>
    <property type="match status" value="1"/>
</dbReference>
<dbReference type="InterPro" id="IPR003399">
    <property type="entry name" value="Mce/MlaD"/>
</dbReference>
<dbReference type="GO" id="GO:0005576">
    <property type="term" value="C:extracellular region"/>
    <property type="evidence" value="ECO:0007669"/>
    <property type="project" value="TreeGrafter"/>
</dbReference>
<dbReference type="AlphaFoldDB" id="A0A064CMP2"/>